<gene>
    <name evidence="3" type="ORF">GA0074695_2351</name>
</gene>
<dbReference type="AlphaFoldDB" id="A0A1C4WED4"/>
<proteinExistence type="predicted"/>
<organism evidence="3 4">
    <name type="scientific">Micromonospora viridifaciens</name>
    <dbReference type="NCBI Taxonomy" id="1881"/>
    <lineage>
        <taxon>Bacteria</taxon>
        <taxon>Bacillati</taxon>
        <taxon>Actinomycetota</taxon>
        <taxon>Actinomycetes</taxon>
        <taxon>Micromonosporales</taxon>
        <taxon>Micromonosporaceae</taxon>
        <taxon>Micromonospora</taxon>
    </lineage>
</organism>
<accession>A0A1C4WED4</accession>
<keyword evidence="1" id="KW-0175">Coiled coil</keyword>
<name>A0A1C4WED4_MICVI</name>
<sequence>MSATPTNGYDGTEVPTPARVRMTADRVRRWQFHTPSFTRRGYDNAEVDRFRIQAADELDRLATEIAHLRAENERLAGHLELHRHGVIPSHDAAAKLPTANEVNLLSEAQREAEQIMAQAHDYAHRVAEYARAQYDNAIRTAVANARQEAQRATHHNRVGAEGDDPAAGPKALQVAGEAMISQIRAVARHLDDGRQQLARALDRLAPKPTEAEVAAGAPGPTAPPHTPTAATVQSDRVRVASADAPTMALAVINMADVKATGASRRPA</sequence>
<protein>
    <submittedName>
        <fullName evidence="3">DivIVA domain-containing protein</fullName>
    </submittedName>
</protein>
<evidence type="ECO:0000313" key="3">
    <source>
        <dbReference type="EMBL" id="SCE94563.1"/>
    </source>
</evidence>
<dbReference type="EMBL" id="LT607411">
    <property type="protein sequence ID" value="SCE94563.1"/>
    <property type="molecule type" value="Genomic_DNA"/>
</dbReference>
<evidence type="ECO:0000256" key="2">
    <source>
        <dbReference type="SAM" id="MobiDB-lite"/>
    </source>
</evidence>
<reference evidence="4" key="1">
    <citation type="submission" date="2016-06" db="EMBL/GenBank/DDBJ databases">
        <authorList>
            <person name="Varghese N."/>
            <person name="Submissions Spin"/>
        </authorList>
    </citation>
    <scope>NUCLEOTIDE SEQUENCE [LARGE SCALE GENOMIC DNA]</scope>
    <source>
        <strain evidence="4">DSM 43909</strain>
    </source>
</reference>
<feature type="coiled-coil region" evidence="1">
    <location>
        <begin position="51"/>
        <end position="78"/>
    </location>
</feature>
<feature type="region of interest" description="Disordered" evidence="2">
    <location>
        <begin position="205"/>
        <end position="231"/>
    </location>
</feature>
<feature type="region of interest" description="Disordered" evidence="2">
    <location>
        <begin position="145"/>
        <end position="168"/>
    </location>
</feature>
<dbReference type="OrthoDB" id="5198800at2"/>
<dbReference type="Gene3D" id="6.10.250.660">
    <property type="match status" value="1"/>
</dbReference>
<dbReference type="NCBIfam" id="TIGR03544">
    <property type="entry name" value="DivI1A_domain"/>
    <property type="match status" value="1"/>
</dbReference>
<evidence type="ECO:0000256" key="1">
    <source>
        <dbReference type="SAM" id="Coils"/>
    </source>
</evidence>
<evidence type="ECO:0000313" key="4">
    <source>
        <dbReference type="Proteomes" id="UP000198242"/>
    </source>
</evidence>
<dbReference type="Proteomes" id="UP000198242">
    <property type="component" value="Chromosome I"/>
</dbReference>
<dbReference type="InterPro" id="IPR019933">
    <property type="entry name" value="DivIVA_domain"/>
</dbReference>
<keyword evidence="4" id="KW-1185">Reference proteome</keyword>